<dbReference type="InterPro" id="IPR011008">
    <property type="entry name" value="Dimeric_a/b-barrel"/>
</dbReference>
<dbReference type="EMBL" id="JAUSRV010000020">
    <property type="protein sequence ID" value="MDP9974909.1"/>
    <property type="molecule type" value="Genomic_DNA"/>
</dbReference>
<accession>A0AAW8ER39</accession>
<reference evidence="2" key="1">
    <citation type="submission" date="2023-07" db="EMBL/GenBank/DDBJ databases">
        <title>Sorghum-associated microbial communities from plants grown in Nebraska, USA.</title>
        <authorList>
            <person name="Schachtman D."/>
        </authorList>
    </citation>
    <scope>NUCLEOTIDE SEQUENCE</scope>
    <source>
        <strain evidence="2">DS3315</strain>
    </source>
</reference>
<organism evidence="2 3">
    <name type="scientific">Variovorax paradoxus</name>
    <dbReference type="NCBI Taxonomy" id="34073"/>
    <lineage>
        <taxon>Bacteria</taxon>
        <taxon>Pseudomonadati</taxon>
        <taxon>Pseudomonadota</taxon>
        <taxon>Betaproteobacteria</taxon>
        <taxon>Burkholderiales</taxon>
        <taxon>Comamonadaceae</taxon>
        <taxon>Variovorax</taxon>
    </lineage>
</organism>
<dbReference type="PANTHER" id="PTHR41521">
    <property type="match status" value="1"/>
</dbReference>
<evidence type="ECO:0000313" key="3">
    <source>
        <dbReference type="Proteomes" id="UP001224845"/>
    </source>
</evidence>
<comment type="caution">
    <text evidence="2">The sequence shown here is derived from an EMBL/GenBank/DDBJ whole genome shotgun (WGS) entry which is preliminary data.</text>
</comment>
<evidence type="ECO:0000259" key="1">
    <source>
        <dbReference type="Pfam" id="PF07045"/>
    </source>
</evidence>
<dbReference type="RefSeq" id="WP_307596939.1">
    <property type="nucleotide sequence ID" value="NZ_JAUSRV010000020.1"/>
</dbReference>
<dbReference type="Proteomes" id="UP001224845">
    <property type="component" value="Unassembled WGS sequence"/>
</dbReference>
<gene>
    <name evidence="2" type="ORF">J2W39_006193</name>
</gene>
<protein>
    <submittedName>
        <fullName evidence="2">Uncharacterized protein (DUF1330 family)</fullName>
    </submittedName>
</protein>
<name>A0AAW8ER39_VARPD</name>
<dbReference type="AlphaFoldDB" id="A0AAW8ER39"/>
<sequence>MKKGYLFAALRMLDAEYFAEEYLARVVPLLKRSGARIVASSDRPEIVEGATARERVVLIEFDSFKSAQDFYHGTEYQAAIQFRFNSADAHVYIMEALD</sequence>
<evidence type="ECO:0000313" key="2">
    <source>
        <dbReference type="EMBL" id="MDP9974909.1"/>
    </source>
</evidence>
<dbReference type="PANTHER" id="PTHR41521:SF4">
    <property type="entry name" value="BLR0684 PROTEIN"/>
    <property type="match status" value="1"/>
</dbReference>
<dbReference type="SUPFAM" id="SSF54909">
    <property type="entry name" value="Dimeric alpha+beta barrel"/>
    <property type="match status" value="1"/>
</dbReference>
<dbReference type="Pfam" id="PF07045">
    <property type="entry name" value="DUF1330"/>
    <property type="match status" value="1"/>
</dbReference>
<dbReference type="InterPro" id="IPR010753">
    <property type="entry name" value="DUF1330"/>
</dbReference>
<dbReference type="Gene3D" id="3.30.70.100">
    <property type="match status" value="1"/>
</dbReference>
<proteinExistence type="predicted"/>
<feature type="domain" description="DUF1330" evidence="1">
    <location>
        <begin position="3"/>
        <end position="96"/>
    </location>
</feature>